<feature type="domain" description="Centrosomal protein of 76 kDa C-terminal" evidence="1">
    <location>
        <begin position="239"/>
        <end position="376"/>
    </location>
</feature>
<keyword evidence="4" id="KW-1185">Reference proteome</keyword>
<evidence type="ECO:0000313" key="4">
    <source>
        <dbReference type="Proteomes" id="UP001210925"/>
    </source>
</evidence>
<dbReference type="Pfam" id="PF24652">
    <property type="entry name" value="CEP76_C"/>
    <property type="match status" value="1"/>
</dbReference>
<evidence type="ECO:0000259" key="2">
    <source>
        <dbReference type="Pfam" id="PF24656"/>
    </source>
</evidence>
<accession>A0AAD5UFQ7</accession>
<gene>
    <name evidence="3" type="primary">CEP76</name>
    <name evidence="3" type="ORF">HK103_005106</name>
</gene>
<organism evidence="3 4">
    <name type="scientific">Boothiomyces macroporosus</name>
    <dbReference type="NCBI Taxonomy" id="261099"/>
    <lineage>
        <taxon>Eukaryota</taxon>
        <taxon>Fungi</taxon>
        <taxon>Fungi incertae sedis</taxon>
        <taxon>Chytridiomycota</taxon>
        <taxon>Chytridiomycota incertae sedis</taxon>
        <taxon>Chytridiomycetes</taxon>
        <taxon>Rhizophydiales</taxon>
        <taxon>Terramycetaceae</taxon>
        <taxon>Boothiomyces</taxon>
    </lineage>
</organism>
<dbReference type="EMBL" id="JADGKB010000045">
    <property type="protein sequence ID" value="KAJ3256862.1"/>
    <property type="molecule type" value="Genomic_DNA"/>
</dbReference>
<dbReference type="Pfam" id="PF24656">
    <property type="entry name" value="CEPT76_peptidase"/>
    <property type="match status" value="1"/>
</dbReference>
<feature type="domain" description="CEP76/DRC7 peptidase-like" evidence="2">
    <location>
        <begin position="161"/>
        <end position="220"/>
    </location>
</feature>
<dbReference type="PANTHER" id="PTHR46436:SF1">
    <property type="entry name" value="CENTROSOMAL PROTEIN OF 76 KDA"/>
    <property type="match status" value="1"/>
</dbReference>
<dbReference type="InterPro" id="IPR052299">
    <property type="entry name" value="CEP76"/>
</dbReference>
<comment type="caution">
    <text evidence="3">The sequence shown here is derived from an EMBL/GenBank/DDBJ whole genome shotgun (WGS) entry which is preliminary data.</text>
</comment>
<dbReference type="AlphaFoldDB" id="A0AAD5UFQ7"/>
<dbReference type="Proteomes" id="UP001210925">
    <property type="component" value="Unassembled WGS sequence"/>
</dbReference>
<evidence type="ECO:0000259" key="1">
    <source>
        <dbReference type="Pfam" id="PF24652"/>
    </source>
</evidence>
<protein>
    <submittedName>
        <fullName evidence="3">Centrosomal protein of 76 kDa</fullName>
    </submittedName>
</protein>
<name>A0AAD5UFQ7_9FUNG</name>
<dbReference type="PANTHER" id="PTHR46436">
    <property type="entry name" value="CENTROSOMAL PROTEIN OF 76 KDA"/>
    <property type="match status" value="1"/>
</dbReference>
<sequence length="381" mass="44102">MNPSSLILWYFALTQQSDFQILIEQNPQIHLVLVQKDLTEKIKVIGVANISLRAIFYCGRQSSLVELHDPLNPELITGVLDITIELNPKANLLQKEHVEYHFSRQDKLVSGQFSRYLMFAKQWWNDYLQIRSSHSTRLVKIFANNEMGKRAPVTNFIHPTQSNVTFWESLTGLRYNQKDVHHFKSVGCCFNNTSFHANIQVRDSADQTSFNFKNSSQWKLLDHKLPSSTVNIKLLPTTLNVEDLEEEIHFEIRQAIEYFRQDHHLGTVFDEKLELLQGQCVWNLENAKLSNLNTTIFGDDFQMGIKQYIPEGHTFKGFPHCFNHVHSQRIISGLMKIKQCRDVVLTRGDMVRLAIKVSIFPYCEGVLACWVMIGSRSLIYA</sequence>
<dbReference type="InterPro" id="IPR056290">
    <property type="entry name" value="CEPT76/DRC7_peptidase-like_dom"/>
</dbReference>
<proteinExistence type="predicted"/>
<dbReference type="InterPro" id="IPR056288">
    <property type="entry name" value="CEP76_C"/>
</dbReference>
<reference evidence="3" key="1">
    <citation type="submission" date="2020-05" db="EMBL/GenBank/DDBJ databases">
        <title>Phylogenomic resolution of chytrid fungi.</title>
        <authorList>
            <person name="Stajich J.E."/>
            <person name="Amses K."/>
            <person name="Simmons R."/>
            <person name="Seto K."/>
            <person name="Myers J."/>
            <person name="Bonds A."/>
            <person name="Quandt C.A."/>
            <person name="Barry K."/>
            <person name="Liu P."/>
            <person name="Grigoriev I."/>
            <person name="Longcore J.E."/>
            <person name="James T.Y."/>
        </authorList>
    </citation>
    <scope>NUCLEOTIDE SEQUENCE</scope>
    <source>
        <strain evidence="3">PLAUS21</strain>
    </source>
</reference>
<evidence type="ECO:0000313" key="3">
    <source>
        <dbReference type="EMBL" id="KAJ3256862.1"/>
    </source>
</evidence>